<proteinExistence type="predicted"/>
<dbReference type="InterPro" id="IPR012318">
    <property type="entry name" value="HTH_CRP"/>
</dbReference>
<gene>
    <name evidence="5" type="ORF">SAMN02787073_3544</name>
</gene>
<sequence>MFFKEELLRSIGAVEQYYNPGDYIFREGAIPQFYFQIINGDVKLNNYNSSGKEFIQNILSSKEPVGNYMLYLEQTYPVNAVALSNCTIIKLCADKLTHYLDQHPNHYLELCKSLSKHLYRKFILMQKISSPYAVERIKEVLELMKHDHENKTPFTYEVPITRQQLASLTGLCVETTIRAIKKMERDKLVRIKNRKIMY</sequence>
<dbReference type="Pfam" id="PF13545">
    <property type="entry name" value="HTH_Crp_2"/>
    <property type="match status" value="1"/>
</dbReference>
<dbReference type="GO" id="GO:0016301">
    <property type="term" value="F:kinase activity"/>
    <property type="evidence" value="ECO:0007669"/>
    <property type="project" value="UniProtKB-KW"/>
</dbReference>
<keyword evidence="1" id="KW-0805">Transcription regulation</keyword>
<dbReference type="CDD" id="cd00038">
    <property type="entry name" value="CAP_ED"/>
    <property type="match status" value="1"/>
</dbReference>
<dbReference type="InterPro" id="IPR000595">
    <property type="entry name" value="cNMP-bd_dom"/>
</dbReference>
<dbReference type="RefSeq" id="WP_073174705.1">
    <property type="nucleotide sequence ID" value="NZ_FQVE01000004.1"/>
</dbReference>
<dbReference type="InterPro" id="IPR014710">
    <property type="entry name" value="RmlC-like_jellyroll"/>
</dbReference>
<reference evidence="6" key="1">
    <citation type="submission" date="2016-11" db="EMBL/GenBank/DDBJ databases">
        <authorList>
            <person name="Varghese N."/>
            <person name="Submissions S."/>
        </authorList>
    </citation>
    <scope>NUCLEOTIDE SEQUENCE [LARGE SCALE GENOMIC DNA]</scope>
    <source>
        <strain evidence="6">YR203</strain>
    </source>
</reference>
<evidence type="ECO:0000256" key="1">
    <source>
        <dbReference type="ARBA" id="ARBA00023015"/>
    </source>
</evidence>
<dbReference type="Gene3D" id="1.10.10.10">
    <property type="entry name" value="Winged helix-like DNA-binding domain superfamily/Winged helix DNA-binding domain"/>
    <property type="match status" value="1"/>
</dbReference>
<dbReference type="GO" id="GO:0003677">
    <property type="term" value="F:DNA binding"/>
    <property type="evidence" value="ECO:0007669"/>
    <property type="project" value="UniProtKB-KW"/>
</dbReference>
<keyword evidence="3" id="KW-0804">Transcription</keyword>
<evidence type="ECO:0000256" key="2">
    <source>
        <dbReference type="ARBA" id="ARBA00023125"/>
    </source>
</evidence>
<dbReference type="InterPro" id="IPR036390">
    <property type="entry name" value="WH_DNA-bd_sf"/>
</dbReference>
<dbReference type="SMART" id="SM00419">
    <property type="entry name" value="HTH_CRP"/>
    <property type="match status" value="1"/>
</dbReference>
<dbReference type="InterPro" id="IPR036388">
    <property type="entry name" value="WH-like_DNA-bd_sf"/>
</dbReference>
<protein>
    <submittedName>
        <fullName evidence="5">cAMP-binding domain of CRP or a regulatory subunit of cAMP-dependent protein kinases</fullName>
    </submittedName>
</protein>
<dbReference type="Pfam" id="PF00027">
    <property type="entry name" value="cNMP_binding"/>
    <property type="match status" value="1"/>
</dbReference>
<dbReference type="SUPFAM" id="SSF51206">
    <property type="entry name" value="cAMP-binding domain-like"/>
    <property type="match status" value="1"/>
</dbReference>
<keyword evidence="2" id="KW-0238">DNA-binding</keyword>
<dbReference type="SUPFAM" id="SSF46785">
    <property type="entry name" value="Winged helix' DNA-binding domain"/>
    <property type="match status" value="1"/>
</dbReference>
<evidence type="ECO:0000256" key="3">
    <source>
        <dbReference type="ARBA" id="ARBA00023163"/>
    </source>
</evidence>
<dbReference type="EMBL" id="FQVE01000004">
    <property type="protein sequence ID" value="SHG09859.1"/>
    <property type="molecule type" value="Genomic_DNA"/>
</dbReference>
<keyword evidence="5" id="KW-0418">Kinase</keyword>
<evidence type="ECO:0000313" key="6">
    <source>
        <dbReference type="Proteomes" id="UP000184108"/>
    </source>
</evidence>
<accession>A0A1M5H1J2</accession>
<dbReference type="InterPro" id="IPR018490">
    <property type="entry name" value="cNMP-bd_dom_sf"/>
</dbReference>
<dbReference type="AlphaFoldDB" id="A0A1M5H1J2"/>
<evidence type="ECO:0000259" key="4">
    <source>
        <dbReference type="PROSITE" id="PS50042"/>
    </source>
</evidence>
<dbReference type="Gene3D" id="2.60.120.10">
    <property type="entry name" value="Jelly Rolls"/>
    <property type="match status" value="1"/>
</dbReference>
<evidence type="ECO:0000313" key="5">
    <source>
        <dbReference type="EMBL" id="SHG09859.1"/>
    </source>
</evidence>
<name>A0A1M5H1J2_9FLAO</name>
<feature type="domain" description="Cyclic nucleotide-binding" evidence="4">
    <location>
        <begin position="15"/>
        <end position="100"/>
    </location>
</feature>
<dbReference type="PROSITE" id="PS50042">
    <property type="entry name" value="CNMP_BINDING_3"/>
    <property type="match status" value="1"/>
</dbReference>
<dbReference type="GO" id="GO:0006355">
    <property type="term" value="P:regulation of DNA-templated transcription"/>
    <property type="evidence" value="ECO:0007669"/>
    <property type="project" value="InterPro"/>
</dbReference>
<organism evidence="5 6">
    <name type="scientific">Chryseobacterium vrystaatense</name>
    <dbReference type="NCBI Taxonomy" id="307480"/>
    <lineage>
        <taxon>Bacteria</taxon>
        <taxon>Pseudomonadati</taxon>
        <taxon>Bacteroidota</taxon>
        <taxon>Flavobacteriia</taxon>
        <taxon>Flavobacteriales</taxon>
        <taxon>Weeksellaceae</taxon>
        <taxon>Chryseobacterium group</taxon>
        <taxon>Chryseobacterium</taxon>
    </lineage>
</organism>
<keyword evidence="5" id="KW-0808">Transferase</keyword>
<dbReference type="Proteomes" id="UP000184108">
    <property type="component" value="Unassembled WGS sequence"/>
</dbReference>